<evidence type="ECO:0000256" key="5">
    <source>
        <dbReference type="ARBA" id="ARBA00022692"/>
    </source>
</evidence>
<gene>
    <name evidence="27" type="ORF">APTSU1_001649500</name>
</gene>
<comment type="subcellular location">
    <subcellularLocation>
        <location evidence="1">Mitochondrion inner membrane</location>
        <topology evidence="1">Multi-pass membrane protein</topology>
    </subcellularLocation>
</comment>
<evidence type="ECO:0000256" key="22">
    <source>
        <dbReference type="ARBA" id="ARBA00049234"/>
    </source>
</evidence>
<feature type="repeat" description="Solcar" evidence="23">
    <location>
        <begin position="301"/>
        <end position="386"/>
    </location>
</feature>
<comment type="catalytic activity">
    <reaction evidence="16">
        <text>ADP(out) + phosphate(in) + H(+)(out) = ADP(in) + phosphate(out) + H(+)(in)</text>
        <dbReference type="Rhea" id="RHEA:65844"/>
        <dbReference type="ChEBI" id="CHEBI:15378"/>
        <dbReference type="ChEBI" id="CHEBI:43474"/>
        <dbReference type="ChEBI" id="CHEBI:456216"/>
    </reaction>
</comment>
<evidence type="ECO:0000256" key="15">
    <source>
        <dbReference type="ARBA" id="ARBA00036908"/>
    </source>
</evidence>
<dbReference type="InterPro" id="IPR018247">
    <property type="entry name" value="EF_Hand_1_Ca_BS"/>
</dbReference>
<comment type="caution">
    <text evidence="27">The sequence shown here is derived from an EMBL/GenBank/DDBJ whole genome shotgun (WGS) entry which is preliminary data.</text>
</comment>
<comment type="catalytic activity">
    <reaction evidence="22">
        <text>dADP(in) + ADP(out) = dADP(out) + ADP(in)</text>
        <dbReference type="Rhea" id="RHEA:72855"/>
        <dbReference type="ChEBI" id="CHEBI:57667"/>
        <dbReference type="ChEBI" id="CHEBI:456216"/>
    </reaction>
</comment>
<dbReference type="Gene3D" id="1.10.238.10">
    <property type="entry name" value="EF-hand"/>
    <property type="match status" value="2"/>
</dbReference>
<comment type="catalytic activity">
    <reaction evidence="12">
        <text>3'-AMP(out) + phosphate(in) = 3'-AMP(in) + phosphate(out)</text>
        <dbReference type="Rhea" id="RHEA:73691"/>
        <dbReference type="ChEBI" id="CHEBI:43474"/>
        <dbReference type="ChEBI" id="CHEBI:60880"/>
    </reaction>
</comment>
<keyword evidence="4" id="KW-0050">Antiport</keyword>
<protein>
    <submittedName>
        <fullName evidence="27">Calcium-binding mitochondrial carrier protein SCaMC-3</fullName>
    </submittedName>
</protein>
<feature type="repeat" description="Solcar" evidence="23">
    <location>
        <begin position="398"/>
        <end position="486"/>
    </location>
</feature>
<keyword evidence="28" id="KW-1185">Reference proteome</keyword>
<evidence type="ECO:0000256" key="16">
    <source>
        <dbReference type="ARBA" id="ARBA00047352"/>
    </source>
</evidence>
<comment type="catalytic activity">
    <reaction evidence="14">
        <text>ADP(out) + diphosphate(in) = ADP(in) + diphosphate(out)</text>
        <dbReference type="Rhea" id="RHEA:73671"/>
        <dbReference type="ChEBI" id="CHEBI:33019"/>
        <dbReference type="ChEBI" id="CHEBI:456216"/>
    </reaction>
</comment>
<dbReference type="InterPro" id="IPR023395">
    <property type="entry name" value="MCP_dom_sf"/>
</dbReference>
<dbReference type="PRINTS" id="PR00926">
    <property type="entry name" value="MITOCARRIER"/>
</dbReference>
<evidence type="ECO:0000256" key="23">
    <source>
        <dbReference type="PROSITE-ProRule" id="PRU00282"/>
    </source>
</evidence>
<evidence type="ECO:0000256" key="9">
    <source>
        <dbReference type="ARBA" id="ARBA00022989"/>
    </source>
</evidence>
<keyword evidence="6" id="KW-0479">Metal-binding</keyword>
<evidence type="ECO:0000259" key="26">
    <source>
        <dbReference type="PROSITE" id="PS50222"/>
    </source>
</evidence>
<comment type="catalytic activity">
    <reaction evidence="21">
        <text>Mg(2+)(out) + phosphate(in) + ATP(out) = Mg(2+)(in) + phosphate(out) + ATP(in)</text>
        <dbReference type="Rhea" id="RHEA:65840"/>
        <dbReference type="ChEBI" id="CHEBI:18420"/>
        <dbReference type="ChEBI" id="CHEBI:30616"/>
        <dbReference type="ChEBI" id="CHEBI:43474"/>
    </reaction>
</comment>
<comment type="catalytic activity">
    <reaction evidence="20">
        <text>dADP(out) + phosphate(in) + H(+)(out) = dADP(in) + phosphate(out) + H(+)(in)</text>
        <dbReference type="Rhea" id="RHEA:73695"/>
        <dbReference type="ChEBI" id="CHEBI:15378"/>
        <dbReference type="ChEBI" id="CHEBI:43474"/>
        <dbReference type="ChEBI" id="CHEBI:57667"/>
    </reaction>
</comment>
<dbReference type="PROSITE" id="PS50222">
    <property type="entry name" value="EF_HAND_2"/>
    <property type="match status" value="3"/>
</dbReference>
<dbReference type="SUPFAM" id="SSF103506">
    <property type="entry name" value="Mitochondrial carrier"/>
    <property type="match status" value="1"/>
</dbReference>
<evidence type="ECO:0000256" key="6">
    <source>
        <dbReference type="ARBA" id="ARBA00022723"/>
    </source>
</evidence>
<evidence type="ECO:0000256" key="20">
    <source>
        <dbReference type="ARBA" id="ARBA00048844"/>
    </source>
</evidence>
<reference evidence="27 28" key="1">
    <citation type="submission" date="2024-08" db="EMBL/GenBank/DDBJ databases">
        <title>The draft genome of Apodemus speciosus.</title>
        <authorList>
            <person name="Nabeshima K."/>
            <person name="Suzuki S."/>
            <person name="Onuma M."/>
        </authorList>
    </citation>
    <scope>NUCLEOTIDE SEQUENCE [LARGE SCALE GENOMIC DNA]</scope>
    <source>
        <strain evidence="27">IB14-021</strain>
    </source>
</reference>
<dbReference type="InterPro" id="IPR011992">
    <property type="entry name" value="EF-hand-dom_pair"/>
</dbReference>
<organism evidence="27 28">
    <name type="scientific">Apodemus speciosus</name>
    <name type="common">Large Japanese field mouse</name>
    <dbReference type="NCBI Taxonomy" id="105296"/>
    <lineage>
        <taxon>Eukaryota</taxon>
        <taxon>Metazoa</taxon>
        <taxon>Chordata</taxon>
        <taxon>Craniata</taxon>
        <taxon>Vertebrata</taxon>
        <taxon>Euteleostomi</taxon>
        <taxon>Mammalia</taxon>
        <taxon>Eutheria</taxon>
        <taxon>Euarchontoglires</taxon>
        <taxon>Glires</taxon>
        <taxon>Rodentia</taxon>
        <taxon>Myomorpha</taxon>
        <taxon>Muroidea</taxon>
        <taxon>Muridae</taxon>
        <taxon>Murinae</taxon>
        <taxon>Apodemus</taxon>
    </lineage>
</organism>
<evidence type="ECO:0000313" key="27">
    <source>
        <dbReference type="EMBL" id="GAB1301257.1"/>
    </source>
</evidence>
<dbReference type="Pfam" id="PF00153">
    <property type="entry name" value="Mito_carr"/>
    <property type="match status" value="3"/>
</dbReference>
<keyword evidence="5 23" id="KW-0812">Transmembrane</keyword>
<evidence type="ECO:0000313" key="28">
    <source>
        <dbReference type="Proteomes" id="UP001623349"/>
    </source>
</evidence>
<comment type="catalytic activity">
    <reaction evidence="13">
        <text>3'-AMP(in) + ADP(out) + H(+)(out) = 3'-AMP(out) + ADP(in) + H(+)(in)</text>
        <dbReference type="Rhea" id="RHEA:73679"/>
        <dbReference type="ChEBI" id="CHEBI:15378"/>
        <dbReference type="ChEBI" id="CHEBI:60880"/>
        <dbReference type="ChEBI" id="CHEBI:456216"/>
    </reaction>
</comment>
<dbReference type="PANTHER" id="PTHR24089">
    <property type="entry name" value="SOLUTE CARRIER FAMILY 25"/>
    <property type="match status" value="1"/>
</dbReference>
<feature type="repeat" description="Solcar" evidence="23">
    <location>
        <begin position="207"/>
        <end position="293"/>
    </location>
</feature>
<feature type="domain" description="EF-hand" evidence="26">
    <location>
        <begin position="112"/>
        <end position="147"/>
    </location>
</feature>
<comment type="catalytic activity">
    <reaction evidence="19">
        <text>Mg(2+)(in) + ADP(out) + ATP(in) + H(+)(out) = Mg(2+)(out) + ADP(in) + ATP(out) + H(+)(in)</text>
        <dbReference type="Rhea" id="RHEA:73659"/>
        <dbReference type="ChEBI" id="CHEBI:15378"/>
        <dbReference type="ChEBI" id="CHEBI:18420"/>
        <dbReference type="ChEBI" id="CHEBI:30616"/>
        <dbReference type="ChEBI" id="CHEBI:456216"/>
    </reaction>
</comment>
<comment type="catalytic activity">
    <reaction evidence="11">
        <text>dAMP(out) + phosphate(in) = dAMP(in) + phosphate(out)</text>
        <dbReference type="Rhea" id="RHEA:73687"/>
        <dbReference type="ChEBI" id="CHEBI:43474"/>
        <dbReference type="ChEBI" id="CHEBI:58245"/>
    </reaction>
</comment>
<proteinExistence type="inferred from homology"/>
<comment type="similarity">
    <text evidence="2 24">Belongs to the mitochondrial carrier (TC 2.A.29) family.</text>
</comment>
<evidence type="ECO:0000256" key="7">
    <source>
        <dbReference type="ARBA" id="ARBA00022737"/>
    </source>
</evidence>
<evidence type="ECO:0000256" key="24">
    <source>
        <dbReference type="RuleBase" id="RU000488"/>
    </source>
</evidence>
<feature type="domain" description="EF-hand" evidence="26">
    <location>
        <begin position="9"/>
        <end position="44"/>
    </location>
</feature>
<evidence type="ECO:0000256" key="3">
    <source>
        <dbReference type="ARBA" id="ARBA00022448"/>
    </source>
</evidence>
<evidence type="ECO:0000256" key="2">
    <source>
        <dbReference type="ARBA" id="ARBA00006375"/>
    </source>
</evidence>
<evidence type="ECO:0000256" key="4">
    <source>
        <dbReference type="ARBA" id="ARBA00022449"/>
    </source>
</evidence>
<feature type="region of interest" description="Disordered" evidence="25">
    <location>
        <begin position="39"/>
        <end position="58"/>
    </location>
</feature>
<evidence type="ECO:0000256" key="1">
    <source>
        <dbReference type="ARBA" id="ARBA00004448"/>
    </source>
</evidence>
<dbReference type="PROSITE" id="PS00018">
    <property type="entry name" value="EF_HAND_1"/>
    <property type="match status" value="2"/>
</dbReference>
<keyword evidence="10 23" id="KW-0472">Membrane</keyword>
<comment type="catalytic activity">
    <reaction evidence="15">
        <text>AMP(out) + phosphate(in) = AMP(in) + phosphate(out)</text>
        <dbReference type="Rhea" id="RHEA:70259"/>
        <dbReference type="ChEBI" id="CHEBI:43474"/>
        <dbReference type="ChEBI" id="CHEBI:456215"/>
    </reaction>
</comment>
<evidence type="ECO:0000256" key="21">
    <source>
        <dbReference type="ARBA" id="ARBA00048971"/>
    </source>
</evidence>
<evidence type="ECO:0000256" key="17">
    <source>
        <dbReference type="ARBA" id="ARBA00048314"/>
    </source>
</evidence>
<evidence type="ECO:0000256" key="10">
    <source>
        <dbReference type="ARBA" id="ARBA00023136"/>
    </source>
</evidence>
<evidence type="ECO:0000256" key="12">
    <source>
        <dbReference type="ARBA" id="ARBA00036289"/>
    </source>
</evidence>
<dbReference type="SUPFAM" id="SSF47473">
    <property type="entry name" value="EF-hand"/>
    <property type="match status" value="1"/>
</dbReference>
<dbReference type="InterPro" id="IPR002067">
    <property type="entry name" value="MCP"/>
</dbReference>
<dbReference type="Pfam" id="PF13499">
    <property type="entry name" value="EF-hand_7"/>
    <property type="match status" value="2"/>
</dbReference>
<dbReference type="PROSITE" id="PS50920">
    <property type="entry name" value="SOLCAR"/>
    <property type="match status" value="3"/>
</dbReference>
<keyword evidence="3 24" id="KW-0813">Transport</keyword>
<comment type="catalytic activity">
    <reaction evidence="17">
        <text>phosphate(in) + ATP(out) + 2 H(+)(out) = phosphate(out) + ATP(in) + 2 H(+)(in)</text>
        <dbReference type="Rhea" id="RHEA:72035"/>
        <dbReference type="ChEBI" id="CHEBI:15378"/>
        <dbReference type="ChEBI" id="CHEBI:30616"/>
        <dbReference type="ChEBI" id="CHEBI:43474"/>
    </reaction>
</comment>
<evidence type="ECO:0000256" key="14">
    <source>
        <dbReference type="ARBA" id="ARBA00036630"/>
    </source>
</evidence>
<evidence type="ECO:0000256" key="18">
    <source>
        <dbReference type="ARBA" id="ARBA00048433"/>
    </source>
</evidence>
<evidence type="ECO:0000256" key="25">
    <source>
        <dbReference type="SAM" id="MobiDB-lite"/>
    </source>
</evidence>
<keyword evidence="8" id="KW-0106">Calcium</keyword>
<dbReference type="CDD" id="cd00051">
    <property type="entry name" value="EFh"/>
    <property type="match status" value="1"/>
</dbReference>
<dbReference type="InterPro" id="IPR002048">
    <property type="entry name" value="EF_hand_dom"/>
</dbReference>
<dbReference type="SMART" id="SM00054">
    <property type="entry name" value="EFh"/>
    <property type="match status" value="3"/>
</dbReference>
<dbReference type="EMBL" id="BAAFST010000017">
    <property type="protein sequence ID" value="GAB1301257.1"/>
    <property type="molecule type" value="Genomic_DNA"/>
</dbReference>
<name>A0ABQ0FPS6_APOSI</name>
<feature type="domain" description="EF-hand" evidence="26">
    <location>
        <begin position="76"/>
        <end position="111"/>
    </location>
</feature>
<keyword evidence="7" id="KW-0677">Repeat</keyword>
<dbReference type="Proteomes" id="UP001623349">
    <property type="component" value="Unassembled WGS sequence"/>
</dbReference>
<evidence type="ECO:0000256" key="19">
    <source>
        <dbReference type="ARBA" id="ARBA00048804"/>
    </source>
</evidence>
<sequence length="493" mass="55254">MRGGSGDAERRQRWGRLFEELDSNKDGRVDVHELRQGLARLGRGDPDGAQQGISSDWDADPDGGLSLEEFTRYLQEREQRLLLMFHSLDRNQDGHIDVSEIQQSFRALGIAISLEQAEKILHSMDRDGTMTIDWQEWRDHFLLHSLENVEDVLYFWKHSTALQTLYLESSKKSTGMGREVSSCTEVLDIGECLTVPDEFSKQEKLTGMWWKQLVAGAVAGAVSRTGTAPLDRLKVFMQVHASKSNRFNILGGLRNMIQEGGLLSLWRGNGINVLKIAPESAIKFMAYEQIKRAIRGQQETLRVQERFVAGSLAGATAQTIIYPMEVLKTRLTLRRTGQYKGLLDCARRILECEGPRAFYRGYLPNVLGIIPYAGIDLAVYETLKNRWLQQYSHESANPGILVLLACGTISSTCGQIASYPLALVRTRMQAQASIEGGPQVSMVGLLRHILSQEGVWGLYRGIAPNFMKVIPAVSISYVVYENMKQALGVMSRD</sequence>
<keyword evidence="9" id="KW-1133">Transmembrane helix</keyword>
<evidence type="ECO:0000256" key="8">
    <source>
        <dbReference type="ARBA" id="ARBA00022837"/>
    </source>
</evidence>
<accession>A0ABQ0FPS6</accession>
<dbReference type="InterPro" id="IPR018108">
    <property type="entry name" value="MCP_transmembrane"/>
</dbReference>
<comment type="catalytic activity">
    <reaction evidence="18">
        <text>dAMP(in) + ADP(out) + H(+)(out) = dAMP(out) + ADP(in) + H(+)(in)</text>
        <dbReference type="Rhea" id="RHEA:73675"/>
        <dbReference type="ChEBI" id="CHEBI:15378"/>
        <dbReference type="ChEBI" id="CHEBI:58245"/>
        <dbReference type="ChEBI" id="CHEBI:456216"/>
    </reaction>
</comment>
<evidence type="ECO:0000256" key="11">
    <source>
        <dbReference type="ARBA" id="ARBA00036282"/>
    </source>
</evidence>
<evidence type="ECO:0000256" key="13">
    <source>
        <dbReference type="ARBA" id="ARBA00036310"/>
    </source>
</evidence>
<dbReference type="Gene3D" id="1.50.40.10">
    <property type="entry name" value="Mitochondrial carrier domain"/>
    <property type="match status" value="1"/>
</dbReference>